<name>A0ABY4T6Q3_9GAMM</name>
<reference evidence="2" key="1">
    <citation type="submission" date="2020-10" db="EMBL/GenBank/DDBJ databases">
        <title>Whole-genome sequence of Luteibacter sp. EIF3.</title>
        <authorList>
            <person name="Friedrich I."/>
            <person name="Hertel R."/>
            <person name="Daniel R."/>
        </authorList>
    </citation>
    <scope>NUCLEOTIDE SEQUENCE</scope>
    <source>
        <strain evidence="2">EIF3</strain>
    </source>
</reference>
<evidence type="ECO:0000313" key="2">
    <source>
        <dbReference type="EMBL" id="URL60291.1"/>
    </source>
</evidence>
<sequence>MKAKKRLRQSRSTGKPTKGQAERIDRLKRGECVCCWINRQQGRPTAYFGGCDAHHLLSGGRRRGHGYTIAGCPWHHRGVKPYDGMTDAQATEHFGPSLAHGSKPFHAIYGTDDELLALQEQLLASEVSP</sequence>
<dbReference type="Proteomes" id="UP001056681">
    <property type="component" value="Chromosome"/>
</dbReference>
<feature type="region of interest" description="Disordered" evidence="1">
    <location>
        <begin position="1"/>
        <end position="23"/>
    </location>
</feature>
<gene>
    <name evidence="2" type="ORF">IM816_05770</name>
</gene>
<proteinExistence type="predicted"/>
<organism evidence="2 3">
    <name type="scientific">Luteibacter flocculans</name>
    <dbReference type="NCBI Taxonomy" id="2780091"/>
    <lineage>
        <taxon>Bacteria</taxon>
        <taxon>Pseudomonadati</taxon>
        <taxon>Pseudomonadota</taxon>
        <taxon>Gammaproteobacteria</taxon>
        <taxon>Lysobacterales</taxon>
        <taxon>Rhodanobacteraceae</taxon>
        <taxon>Luteibacter</taxon>
    </lineage>
</organism>
<dbReference type="InterPro" id="IPR031875">
    <property type="entry name" value="RecA_dep_nuc"/>
</dbReference>
<evidence type="ECO:0000256" key="1">
    <source>
        <dbReference type="SAM" id="MobiDB-lite"/>
    </source>
</evidence>
<evidence type="ECO:0000313" key="3">
    <source>
        <dbReference type="Proteomes" id="UP001056681"/>
    </source>
</evidence>
<accession>A0ABY4T6Q3</accession>
<dbReference type="EMBL" id="CP063231">
    <property type="protein sequence ID" value="URL60291.1"/>
    <property type="molecule type" value="Genomic_DNA"/>
</dbReference>
<keyword evidence="3" id="KW-1185">Reference proteome</keyword>
<dbReference type="Gene3D" id="3.30.40.190">
    <property type="match status" value="1"/>
</dbReference>
<protein>
    <submittedName>
        <fullName evidence="2">Uncharacterized protein</fullName>
    </submittedName>
</protein>
<dbReference type="Pfam" id="PF16786">
    <property type="entry name" value="RecA_dep_nuc"/>
    <property type="match status" value="1"/>
</dbReference>